<feature type="transmembrane region" description="Helical" evidence="1">
    <location>
        <begin position="181"/>
        <end position="199"/>
    </location>
</feature>
<feature type="transmembrane region" description="Helical" evidence="1">
    <location>
        <begin position="35"/>
        <end position="53"/>
    </location>
</feature>
<proteinExistence type="predicted"/>
<sequence length="387" mass="43146">MFSVSSVDSRKSTRYFSAAVVAFFLSFVVMASSKWTNNIFYAFIALPGLVFLLKERGAGLFKDSLSWAWVAFLLWFLVPAAIAGDGQFYKHIAYVGLFVFVVGGLTDPQFFRSPSFVRLQFWIICLYIFAASIYAYASGQYEVGARVALLPARMQNVIYACIWLLCTLSLALPLWLRERRWGEGFCAIVLTLVAIAFVLQTRTALVGAAFLAGLWCVYGIWRHPKAGVVSLLISVALLAAVFGLVHNERWFLSLFARGDSYRIELFQIMTGEWRNCGWLLGCGVDFQTTKTLTGGMPIQHPHNIFVAMGLYTGAVSLVLFVLVMALTLLQAMRLRDAWGVYLACALVMLNFDGSKLVGNPDELWPLVLLPAAMILGNVVRQARYRSL</sequence>
<gene>
    <name evidence="2" type="ORF">G3O07_11920</name>
</gene>
<evidence type="ECO:0000313" key="2">
    <source>
        <dbReference type="EMBL" id="NES10284.1"/>
    </source>
</evidence>
<feature type="transmembrane region" description="Helical" evidence="1">
    <location>
        <begin position="119"/>
        <end position="137"/>
    </location>
</feature>
<dbReference type="PANTHER" id="PTHR37422">
    <property type="entry name" value="TEICHURONIC ACID BIOSYNTHESIS PROTEIN TUAE"/>
    <property type="match status" value="1"/>
</dbReference>
<dbReference type="EMBL" id="JAAHBT010000114">
    <property type="protein sequence ID" value="NES10284.1"/>
    <property type="molecule type" value="Genomic_DNA"/>
</dbReference>
<accession>A0A6I5RQ36</accession>
<reference evidence="2 3" key="1">
    <citation type="submission" date="2020-02" db="EMBL/GenBank/DDBJ databases">
        <title>Broccoli isolated Pseudomonas sp.</title>
        <authorList>
            <person name="Fujikawa T."/>
            <person name="Sawada H."/>
        </authorList>
    </citation>
    <scope>NUCLEOTIDE SEQUENCE [LARGE SCALE GENOMIC DNA]</scope>
    <source>
        <strain evidence="2 3">JCM 32154</strain>
    </source>
</reference>
<evidence type="ECO:0000313" key="3">
    <source>
        <dbReference type="Proteomes" id="UP000471751"/>
    </source>
</evidence>
<dbReference type="AlphaFoldDB" id="A0A6I5RQ36"/>
<dbReference type="GO" id="GO:0016874">
    <property type="term" value="F:ligase activity"/>
    <property type="evidence" value="ECO:0007669"/>
    <property type="project" value="UniProtKB-KW"/>
</dbReference>
<organism evidence="2 3">
    <name type="scientific">Pseudomonas laurentiana</name>
    <dbReference type="NCBI Taxonomy" id="2364649"/>
    <lineage>
        <taxon>Bacteria</taxon>
        <taxon>Pseudomonadati</taxon>
        <taxon>Pseudomonadota</taxon>
        <taxon>Gammaproteobacteria</taxon>
        <taxon>Pseudomonadales</taxon>
        <taxon>Pseudomonadaceae</taxon>
        <taxon>Pseudomonas</taxon>
    </lineage>
</organism>
<keyword evidence="2" id="KW-0436">Ligase</keyword>
<comment type="caution">
    <text evidence="2">The sequence shown here is derived from an EMBL/GenBank/DDBJ whole genome shotgun (WGS) entry which is preliminary data.</text>
</comment>
<evidence type="ECO:0000256" key="1">
    <source>
        <dbReference type="SAM" id="Phobius"/>
    </source>
</evidence>
<feature type="transmembrane region" description="Helical" evidence="1">
    <location>
        <begin position="157"/>
        <end position="176"/>
    </location>
</feature>
<keyword evidence="1" id="KW-0812">Transmembrane</keyword>
<keyword evidence="1" id="KW-0472">Membrane</keyword>
<dbReference type="Proteomes" id="UP000471751">
    <property type="component" value="Unassembled WGS sequence"/>
</dbReference>
<dbReference type="PANTHER" id="PTHR37422:SF13">
    <property type="entry name" value="LIPOPOLYSACCHARIDE BIOSYNTHESIS PROTEIN PA4999-RELATED"/>
    <property type="match status" value="1"/>
</dbReference>
<dbReference type="RefSeq" id="WP_163936185.1">
    <property type="nucleotide sequence ID" value="NZ_BMQU01000006.1"/>
</dbReference>
<keyword evidence="1" id="KW-1133">Transmembrane helix</keyword>
<feature type="transmembrane region" description="Helical" evidence="1">
    <location>
        <begin position="65"/>
        <end position="82"/>
    </location>
</feature>
<protein>
    <submittedName>
        <fullName evidence="2">O-antigen ligase domain-containing protein</fullName>
    </submittedName>
</protein>
<feature type="transmembrane region" description="Helical" evidence="1">
    <location>
        <begin position="304"/>
        <end position="326"/>
    </location>
</feature>
<dbReference type="InterPro" id="IPR051533">
    <property type="entry name" value="WaaL-like"/>
</dbReference>
<feature type="transmembrane region" description="Helical" evidence="1">
    <location>
        <begin position="228"/>
        <end position="245"/>
    </location>
</feature>
<feature type="transmembrane region" description="Helical" evidence="1">
    <location>
        <begin position="12"/>
        <end position="29"/>
    </location>
</feature>
<feature type="transmembrane region" description="Helical" evidence="1">
    <location>
        <begin position="88"/>
        <end position="107"/>
    </location>
</feature>
<name>A0A6I5RQ36_9PSED</name>
<keyword evidence="3" id="KW-1185">Reference proteome</keyword>
<feature type="transmembrane region" description="Helical" evidence="1">
    <location>
        <begin position="205"/>
        <end position="221"/>
    </location>
</feature>